<dbReference type="Pfam" id="PF04239">
    <property type="entry name" value="DUF421"/>
    <property type="match status" value="1"/>
</dbReference>
<name>A0A0G3BRK5_9BURK</name>
<evidence type="ECO:0000256" key="3">
    <source>
        <dbReference type="ARBA" id="ARBA00022475"/>
    </source>
</evidence>
<dbReference type="InterPro" id="IPR023090">
    <property type="entry name" value="UPF0702_alpha/beta_dom_sf"/>
</dbReference>
<dbReference type="KEGG" id="pbh:AAW51_3922"/>
<dbReference type="Proteomes" id="UP000035352">
    <property type="component" value="Chromosome"/>
</dbReference>
<feature type="domain" description="YetF C-terminal" evidence="8">
    <location>
        <begin position="92"/>
        <end position="159"/>
    </location>
</feature>
<reference evidence="9 10" key="1">
    <citation type="submission" date="2015-05" db="EMBL/GenBank/DDBJ databases">
        <authorList>
            <person name="Tang B."/>
            <person name="Yu Y."/>
        </authorList>
    </citation>
    <scope>NUCLEOTIDE SEQUENCE [LARGE SCALE GENOMIC DNA]</scope>
    <source>
        <strain evidence="9 10">DSM 7029</strain>
    </source>
</reference>
<evidence type="ECO:0000313" key="9">
    <source>
        <dbReference type="EMBL" id="AKJ30613.1"/>
    </source>
</evidence>
<sequence length="173" mass="19203">MMSELFAFHVSAAELMLRGTLMYWFLFLIFRFVVRRDVGAVGVADVLVLVVIADASQNAMSGGYNTVSEGCVLVSTIIGWNVLLDWASFRYPRVRRFAQAPPLPLILHGRVLHRNLRREYLSIDELKSKLREEGIEHIAEVKAAYMEADGGFSVIRSKGAASTSPPPHNATAP</sequence>
<proteinExistence type="inferred from homology"/>
<keyword evidence="6 7" id="KW-0472">Membrane</keyword>
<keyword evidence="5 7" id="KW-1133">Transmembrane helix</keyword>
<dbReference type="STRING" id="413882.AAW51_3922"/>
<evidence type="ECO:0000256" key="4">
    <source>
        <dbReference type="ARBA" id="ARBA00022692"/>
    </source>
</evidence>
<dbReference type="RefSeq" id="WP_047195946.1">
    <property type="nucleotide sequence ID" value="NZ_CP011371.1"/>
</dbReference>
<keyword evidence="4 7" id="KW-0812">Transmembrane</keyword>
<evidence type="ECO:0000256" key="7">
    <source>
        <dbReference type="SAM" id="Phobius"/>
    </source>
</evidence>
<dbReference type="PANTHER" id="PTHR34582:SF6">
    <property type="entry name" value="UPF0702 TRANSMEMBRANE PROTEIN YCAP"/>
    <property type="match status" value="1"/>
</dbReference>
<keyword evidence="10" id="KW-1185">Reference proteome</keyword>
<comment type="subcellular location">
    <subcellularLocation>
        <location evidence="1">Cell membrane</location>
        <topology evidence="1">Multi-pass membrane protein</topology>
    </subcellularLocation>
</comment>
<evidence type="ECO:0000259" key="8">
    <source>
        <dbReference type="Pfam" id="PF04239"/>
    </source>
</evidence>
<dbReference type="EMBL" id="CP011371">
    <property type="protein sequence ID" value="AKJ30613.1"/>
    <property type="molecule type" value="Genomic_DNA"/>
</dbReference>
<dbReference type="PANTHER" id="PTHR34582">
    <property type="entry name" value="UPF0702 TRANSMEMBRANE PROTEIN YCAP"/>
    <property type="match status" value="1"/>
</dbReference>
<comment type="similarity">
    <text evidence="2">Belongs to the UPF0702 family.</text>
</comment>
<dbReference type="AlphaFoldDB" id="A0A0G3BRK5"/>
<evidence type="ECO:0000313" key="10">
    <source>
        <dbReference type="Proteomes" id="UP000035352"/>
    </source>
</evidence>
<evidence type="ECO:0000256" key="1">
    <source>
        <dbReference type="ARBA" id="ARBA00004651"/>
    </source>
</evidence>
<dbReference type="InterPro" id="IPR007353">
    <property type="entry name" value="DUF421"/>
</dbReference>
<dbReference type="PATRIC" id="fig|413882.6.peg.4092"/>
<keyword evidence="3" id="KW-1003">Cell membrane</keyword>
<gene>
    <name evidence="9" type="ORF">AAW51_3922</name>
</gene>
<dbReference type="Gene3D" id="3.30.240.20">
    <property type="entry name" value="bsu07140 like domains"/>
    <property type="match status" value="1"/>
</dbReference>
<dbReference type="GO" id="GO:0005886">
    <property type="term" value="C:plasma membrane"/>
    <property type="evidence" value="ECO:0007669"/>
    <property type="project" value="UniProtKB-SubCell"/>
</dbReference>
<organism evidence="9 10">
    <name type="scientific">Caldimonas brevitalea</name>
    <dbReference type="NCBI Taxonomy" id="413882"/>
    <lineage>
        <taxon>Bacteria</taxon>
        <taxon>Pseudomonadati</taxon>
        <taxon>Pseudomonadota</taxon>
        <taxon>Betaproteobacteria</taxon>
        <taxon>Burkholderiales</taxon>
        <taxon>Sphaerotilaceae</taxon>
        <taxon>Caldimonas</taxon>
    </lineage>
</organism>
<evidence type="ECO:0000256" key="6">
    <source>
        <dbReference type="ARBA" id="ARBA00023136"/>
    </source>
</evidence>
<feature type="transmembrane region" description="Helical" evidence="7">
    <location>
        <begin position="6"/>
        <end position="26"/>
    </location>
</feature>
<accession>A0A0G3BRK5</accession>
<evidence type="ECO:0000256" key="2">
    <source>
        <dbReference type="ARBA" id="ARBA00006448"/>
    </source>
</evidence>
<evidence type="ECO:0000256" key="5">
    <source>
        <dbReference type="ARBA" id="ARBA00022989"/>
    </source>
</evidence>
<protein>
    <submittedName>
        <fullName evidence="9">Membrane protein</fullName>
    </submittedName>
</protein>